<dbReference type="PANTHER" id="PTHR11477">
    <property type="entry name" value="TRANSCRIPTION FACTOR S-II ZINC FINGER DOMAIN-CONTAINING PROTEIN"/>
    <property type="match status" value="1"/>
</dbReference>
<dbReference type="GO" id="GO:0003676">
    <property type="term" value="F:nucleic acid binding"/>
    <property type="evidence" value="ECO:0007669"/>
    <property type="project" value="InterPro"/>
</dbReference>
<keyword evidence="1" id="KW-0479">Metal-binding</keyword>
<dbReference type="InterPro" id="IPR001222">
    <property type="entry name" value="Znf_TFIIS"/>
</dbReference>
<protein>
    <recommendedName>
        <fullName evidence="4">TFIIS-type domain-containing protein</fullName>
    </recommendedName>
</protein>
<evidence type="ECO:0000259" key="4">
    <source>
        <dbReference type="PROSITE" id="PS51133"/>
    </source>
</evidence>
<evidence type="ECO:0000256" key="1">
    <source>
        <dbReference type="ARBA" id="ARBA00022723"/>
    </source>
</evidence>
<dbReference type="PANTHER" id="PTHR11477:SF0">
    <property type="entry name" value="IP08861P-RELATED"/>
    <property type="match status" value="1"/>
</dbReference>
<keyword evidence="2" id="KW-0863">Zinc-finger</keyword>
<evidence type="ECO:0000313" key="5">
    <source>
        <dbReference type="EMBL" id="QHT94867.1"/>
    </source>
</evidence>
<sequence>MKIANGKEFRNNIVSKLKGIFQDLTEKEILNLEKGIFNYTIRMSEDRQIVKKWDNKYFIQLYIDKFRSILCNLDIHSANNKNAKKILKKIKAKKVSTKVVANMTHQELNPKIWNELIQAKINRDKNFGKADDMLATDEFKCFKCKTNKCTYYQQQTRSADEPITTFVSCLNCGNKWRF</sequence>
<dbReference type="SUPFAM" id="SSF57783">
    <property type="entry name" value="Zinc beta-ribbon"/>
    <property type="match status" value="1"/>
</dbReference>
<dbReference type="Pfam" id="PF01096">
    <property type="entry name" value="Zn_ribbon_TFIIS"/>
    <property type="match status" value="1"/>
</dbReference>
<dbReference type="SMART" id="SM00440">
    <property type="entry name" value="ZnF_C2C2"/>
    <property type="match status" value="1"/>
</dbReference>
<proteinExistence type="predicted"/>
<dbReference type="CDD" id="cd13749">
    <property type="entry name" value="Zn-ribbon_TFIIS"/>
    <property type="match status" value="1"/>
</dbReference>
<evidence type="ECO:0000256" key="3">
    <source>
        <dbReference type="ARBA" id="ARBA00022833"/>
    </source>
</evidence>
<reference evidence="5" key="1">
    <citation type="journal article" date="2020" name="Nature">
        <title>Giant virus diversity and host interactions through global metagenomics.</title>
        <authorList>
            <person name="Schulz F."/>
            <person name="Roux S."/>
            <person name="Paez-Espino D."/>
            <person name="Jungbluth S."/>
            <person name="Walsh D.A."/>
            <person name="Denef V.J."/>
            <person name="McMahon K.D."/>
            <person name="Konstantinidis K.T."/>
            <person name="Eloe-Fadrosh E.A."/>
            <person name="Kyrpides N.C."/>
            <person name="Woyke T."/>
        </authorList>
    </citation>
    <scope>NUCLEOTIDE SEQUENCE</scope>
    <source>
        <strain evidence="5">GVMAG-M-3300024261-37</strain>
    </source>
</reference>
<name>A0A6C0ISN2_9ZZZZ</name>
<dbReference type="GO" id="GO:0006351">
    <property type="term" value="P:DNA-templated transcription"/>
    <property type="evidence" value="ECO:0007669"/>
    <property type="project" value="InterPro"/>
</dbReference>
<dbReference type="GO" id="GO:0008270">
    <property type="term" value="F:zinc ion binding"/>
    <property type="evidence" value="ECO:0007669"/>
    <property type="project" value="UniProtKB-KW"/>
</dbReference>
<accession>A0A6C0ISN2</accession>
<dbReference type="Gene3D" id="2.20.25.10">
    <property type="match status" value="1"/>
</dbReference>
<dbReference type="AlphaFoldDB" id="A0A6C0ISN2"/>
<feature type="domain" description="TFIIS-type" evidence="4">
    <location>
        <begin position="137"/>
        <end position="177"/>
    </location>
</feature>
<dbReference type="PROSITE" id="PS00466">
    <property type="entry name" value="ZF_TFIIS_1"/>
    <property type="match status" value="1"/>
</dbReference>
<keyword evidence="3" id="KW-0862">Zinc</keyword>
<dbReference type="EMBL" id="MN740232">
    <property type="protein sequence ID" value="QHT94867.1"/>
    <property type="molecule type" value="Genomic_DNA"/>
</dbReference>
<dbReference type="GO" id="GO:0005634">
    <property type="term" value="C:nucleus"/>
    <property type="evidence" value="ECO:0007669"/>
    <property type="project" value="TreeGrafter"/>
</dbReference>
<evidence type="ECO:0000256" key="2">
    <source>
        <dbReference type="ARBA" id="ARBA00022771"/>
    </source>
</evidence>
<organism evidence="5">
    <name type="scientific">viral metagenome</name>
    <dbReference type="NCBI Taxonomy" id="1070528"/>
    <lineage>
        <taxon>unclassified sequences</taxon>
        <taxon>metagenomes</taxon>
        <taxon>organismal metagenomes</taxon>
    </lineage>
</organism>
<dbReference type="PROSITE" id="PS51133">
    <property type="entry name" value="ZF_TFIIS_2"/>
    <property type="match status" value="1"/>
</dbReference>